<evidence type="ECO:0000313" key="1">
    <source>
        <dbReference type="EMBL" id="MDF3832434.1"/>
    </source>
</evidence>
<protein>
    <submittedName>
        <fullName evidence="1">PAAR domain-containing protein</fullName>
    </submittedName>
</protein>
<dbReference type="RefSeq" id="WP_276264048.1">
    <property type="nucleotide sequence ID" value="NZ_JARJLM010000095.1"/>
</dbReference>
<comment type="caution">
    <text evidence="1">The sequence shown here is derived from an EMBL/GenBank/DDBJ whole genome shotgun (WGS) entry which is preliminary data.</text>
</comment>
<dbReference type="CDD" id="cd14744">
    <property type="entry name" value="PAAR_CT_2"/>
    <property type="match status" value="1"/>
</dbReference>
<reference evidence="1 2" key="1">
    <citation type="submission" date="2023-03" db="EMBL/GenBank/DDBJ databases">
        <title>Draft assemblies of triclosan tolerant bacteria isolated from returned activated sludge.</title>
        <authorList>
            <person name="Van Hamelsveld S."/>
        </authorList>
    </citation>
    <scope>NUCLEOTIDE SEQUENCE [LARGE SCALE GENOMIC DNA]</scope>
    <source>
        <strain evidence="1 2">GW210010_S58</strain>
    </source>
</reference>
<keyword evidence="2" id="KW-1185">Reference proteome</keyword>
<dbReference type="Proteomes" id="UP001216674">
    <property type="component" value="Unassembled WGS sequence"/>
</dbReference>
<gene>
    <name evidence="1" type="ORF">P3W85_05680</name>
</gene>
<evidence type="ECO:0000313" key="2">
    <source>
        <dbReference type="Proteomes" id="UP001216674"/>
    </source>
</evidence>
<accession>A0ABT6AJ07</accession>
<dbReference type="InterPro" id="IPR008727">
    <property type="entry name" value="PAAR_motif"/>
</dbReference>
<dbReference type="Pfam" id="PF05488">
    <property type="entry name" value="PAAR_motif"/>
    <property type="match status" value="1"/>
</dbReference>
<organism evidence="1 2">
    <name type="scientific">Cupriavidus basilensis</name>
    <dbReference type="NCBI Taxonomy" id="68895"/>
    <lineage>
        <taxon>Bacteria</taxon>
        <taxon>Pseudomonadati</taxon>
        <taxon>Pseudomonadota</taxon>
        <taxon>Betaproteobacteria</taxon>
        <taxon>Burkholderiales</taxon>
        <taxon>Burkholderiaceae</taxon>
        <taxon>Cupriavidus</taxon>
    </lineage>
</organism>
<proteinExistence type="predicted"/>
<name>A0ABT6AJ07_9BURK</name>
<sequence>MMRRVACVGDELERGGNILPYSGQPFTIGNGHQAALIGGQAYCAACKSTGTIAKSGGPRRLNFMGETAADGDIVLCKCSTPPRIIALLAGNTWCDDMAGSGSSMGHPYSSSGFSGDDGDIAEDGEIIEQFFELVDGETGAPVAGYLYDLFSNGQQIARKAIFSEGRTIAFNHDSRVSLVMWLDKSGEVRP</sequence>
<dbReference type="EMBL" id="JARJLM010000095">
    <property type="protein sequence ID" value="MDF3832434.1"/>
    <property type="molecule type" value="Genomic_DNA"/>
</dbReference>